<feature type="compositionally biased region" description="Basic and acidic residues" evidence="1">
    <location>
        <begin position="27"/>
        <end position="46"/>
    </location>
</feature>
<sequence length="115" mass="13372">MAKASSDRNTIDLFGKAPGRPRTQPLTRKDQLKLNKRAQREKEKSQGLKRLELLIEQDTIEKLDKLCELNGLKRAEWLTLQINKSAEKIKNKKLKAFLERDQNQTITSIKKTRSQ</sequence>
<comment type="caution">
    <text evidence="2">The sequence shown here is derived from an EMBL/GenBank/DDBJ whole genome shotgun (WGS) entry which is preliminary data.</text>
</comment>
<reference evidence="2 3" key="1">
    <citation type="submission" date="2024-05" db="EMBL/GenBank/DDBJ databases">
        <authorList>
            <person name="Busch G.E."/>
            <person name="Sharma I."/>
        </authorList>
    </citation>
    <scope>NUCLEOTIDE SEQUENCE [LARGE SCALE GENOMIC DNA]</scope>
    <source>
        <strain evidence="2 3">23GB23</strain>
    </source>
</reference>
<feature type="compositionally biased region" description="Basic and acidic residues" evidence="1">
    <location>
        <begin position="1"/>
        <end position="10"/>
    </location>
</feature>
<proteinExistence type="predicted"/>
<name>A0ABV0KW93_9GAMM</name>
<accession>A0ABV0KW93</accession>
<dbReference type="EMBL" id="JBDYKN010000002">
    <property type="protein sequence ID" value="MEP7728446.1"/>
    <property type="molecule type" value="Genomic_DNA"/>
</dbReference>
<keyword evidence="3" id="KW-1185">Reference proteome</keyword>
<evidence type="ECO:0000313" key="3">
    <source>
        <dbReference type="Proteomes" id="UP001471651"/>
    </source>
</evidence>
<gene>
    <name evidence="2" type="primary">ybfE</name>
    <name evidence="2" type="ORF">ABKW32_03225</name>
</gene>
<protein>
    <submittedName>
        <fullName evidence="2">LexA regulated protein</fullName>
    </submittedName>
</protein>
<evidence type="ECO:0000256" key="1">
    <source>
        <dbReference type="SAM" id="MobiDB-lite"/>
    </source>
</evidence>
<organism evidence="2 3">
    <name type="scientific">Marinomonas primoryensis</name>
    <dbReference type="NCBI Taxonomy" id="178399"/>
    <lineage>
        <taxon>Bacteria</taxon>
        <taxon>Pseudomonadati</taxon>
        <taxon>Pseudomonadota</taxon>
        <taxon>Gammaproteobacteria</taxon>
        <taxon>Oceanospirillales</taxon>
        <taxon>Oceanospirillaceae</taxon>
        <taxon>Marinomonas</taxon>
    </lineage>
</organism>
<dbReference type="Proteomes" id="UP001471651">
    <property type="component" value="Unassembled WGS sequence"/>
</dbReference>
<dbReference type="RefSeq" id="WP_348576088.1">
    <property type="nucleotide sequence ID" value="NZ_JBDYKN010000002.1"/>
</dbReference>
<feature type="region of interest" description="Disordered" evidence="1">
    <location>
        <begin position="1"/>
        <end position="46"/>
    </location>
</feature>
<evidence type="ECO:0000313" key="2">
    <source>
        <dbReference type="EMBL" id="MEP7728446.1"/>
    </source>
</evidence>
<dbReference type="NCBIfam" id="NF008671">
    <property type="entry name" value="PRK11675.1"/>
    <property type="match status" value="1"/>
</dbReference>